<reference evidence="1" key="1">
    <citation type="submission" date="2018-05" db="EMBL/GenBank/DDBJ databases">
        <authorList>
            <person name="Lanie J.A."/>
            <person name="Ng W.-L."/>
            <person name="Kazmierczak K.M."/>
            <person name="Andrzejewski T.M."/>
            <person name="Davidsen T.M."/>
            <person name="Wayne K.J."/>
            <person name="Tettelin H."/>
            <person name="Glass J.I."/>
            <person name="Rusch D."/>
            <person name="Podicherti R."/>
            <person name="Tsui H.-C.T."/>
            <person name="Winkler M.E."/>
        </authorList>
    </citation>
    <scope>NUCLEOTIDE SEQUENCE</scope>
</reference>
<accession>A0A382WC30</accession>
<name>A0A382WC30_9ZZZZ</name>
<evidence type="ECO:0000313" key="1">
    <source>
        <dbReference type="EMBL" id="SVD56426.1"/>
    </source>
</evidence>
<protein>
    <submittedName>
        <fullName evidence="1">Uncharacterized protein</fullName>
    </submittedName>
</protein>
<organism evidence="1">
    <name type="scientific">marine metagenome</name>
    <dbReference type="NCBI Taxonomy" id="408172"/>
    <lineage>
        <taxon>unclassified sequences</taxon>
        <taxon>metagenomes</taxon>
        <taxon>ecological metagenomes</taxon>
    </lineage>
</organism>
<proteinExistence type="predicted"/>
<feature type="non-terminal residue" evidence="1">
    <location>
        <position position="25"/>
    </location>
</feature>
<dbReference type="AlphaFoldDB" id="A0A382WC30"/>
<dbReference type="EMBL" id="UINC01158731">
    <property type="protein sequence ID" value="SVD56426.1"/>
    <property type="molecule type" value="Genomic_DNA"/>
</dbReference>
<sequence>MLLKYQLDMEQASLSDEGLSEYLWP</sequence>
<gene>
    <name evidence="1" type="ORF">METZ01_LOCUS409280</name>
</gene>